<comment type="caution">
    <text evidence="1">The sequence shown here is derived from an EMBL/GenBank/DDBJ whole genome shotgun (WGS) entry which is preliminary data.</text>
</comment>
<gene>
    <name evidence="1" type="ORF">THIOM_002895</name>
</gene>
<name>A0A176RZU4_9GAMM</name>
<evidence type="ECO:0000313" key="2">
    <source>
        <dbReference type="Proteomes" id="UP000076962"/>
    </source>
</evidence>
<organism evidence="1 2">
    <name type="scientific">Candidatus Thiomargarita nelsonii</name>
    <dbReference type="NCBI Taxonomy" id="1003181"/>
    <lineage>
        <taxon>Bacteria</taxon>
        <taxon>Pseudomonadati</taxon>
        <taxon>Pseudomonadota</taxon>
        <taxon>Gammaproteobacteria</taxon>
        <taxon>Thiotrichales</taxon>
        <taxon>Thiotrichaceae</taxon>
        <taxon>Thiomargarita</taxon>
    </lineage>
</organism>
<accession>A0A176RZU4</accession>
<sequence>MSANGNCFPVGPYFIFHKLWPCLPMVTPFFISRQTKLIKVLSMSAIEPFLTCNRFCS</sequence>
<keyword evidence="2" id="KW-1185">Reference proteome</keyword>
<reference evidence="1 2" key="1">
    <citation type="submission" date="2016-05" db="EMBL/GenBank/DDBJ databases">
        <title>Single-cell genome of chain-forming Candidatus Thiomargarita nelsonii and comparison to other large sulfur-oxidizing bacteria.</title>
        <authorList>
            <person name="Winkel M."/>
            <person name="Salman V."/>
            <person name="Woyke T."/>
            <person name="Schulz-Vogt H."/>
            <person name="Richter M."/>
            <person name="Flood B."/>
            <person name="Bailey J."/>
            <person name="Amann R."/>
            <person name="Mussmann M."/>
        </authorList>
    </citation>
    <scope>NUCLEOTIDE SEQUENCE [LARGE SCALE GENOMIC DNA]</scope>
    <source>
        <strain evidence="1 2">THI036</strain>
    </source>
</reference>
<proteinExistence type="predicted"/>
<evidence type="ECO:0000313" key="1">
    <source>
        <dbReference type="EMBL" id="OAD21342.1"/>
    </source>
</evidence>
<dbReference type="AlphaFoldDB" id="A0A176RZU4"/>
<dbReference type="Proteomes" id="UP000076962">
    <property type="component" value="Unassembled WGS sequence"/>
</dbReference>
<dbReference type="EMBL" id="LUTY01001701">
    <property type="protein sequence ID" value="OAD21342.1"/>
    <property type="molecule type" value="Genomic_DNA"/>
</dbReference>
<protein>
    <submittedName>
        <fullName evidence="1">Uncharacterized protein</fullName>
    </submittedName>
</protein>